<evidence type="ECO:0000313" key="2">
    <source>
        <dbReference type="Proteomes" id="UP001233172"/>
    </source>
</evidence>
<reference evidence="1" key="1">
    <citation type="journal article" date="2023" name="PLoS Negl. Trop. Dis.">
        <title>A genome sequence for Biomphalaria pfeifferi, the major vector snail for the human-infecting parasite Schistosoma mansoni.</title>
        <authorList>
            <person name="Bu L."/>
            <person name="Lu L."/>
            <person name="Laidemitt M.R."/>
            <person name="Zhang S.M."/>
            <person name="Mutuku M."/>
            <person name="Mkoji G."/>
            <person name="Steinauer M."/>
            <person name="Loker E.S."/>
        </authorList>
    </citation>
    <scope>NUCLEOTIDE SEQUENCE</scope>
    <source>
        <strain evidence="1">KasaAsao</strain>
    </source>
</reference>
<comment type="caution">
    <text evidence="1">The sequence shown here is derived from an EMBL/GenBank/DDBJ whole genome shotgun (WGS) entry which is preliminary data.</text>
</comment>
<name>A0AAD8AZG5_BIOPF</name>
<keyword evidence="2" id="KW-1185">Reference proteome</keyword>
<accession>A0AAD8AZG5</accession>
<dbReference type="AlphaFoldDB" id="A0AAD8AZG5"/>
<dbReference type="SUPFAM" id="SSF58104">
    <property type="entry name" value="Methyl-accepting chemotaxis protein (MCP) signaling domain"/>
    <property type="match status" value="1"/>
</dbReference>
<dbReference type="Proteomes" id="UP001233172">
    <property type="component" value="Unassembled WGS sequence"/>
</dbReference>
<organism evidence="1 2">
    <name type="scientific">Biomphalaria pfeifferi</name>
    <name type="common">Bloodfluke planorb</name>
    <name type="synonym">Freshwater snail</name>
    <dbReference type="NCBI Taxonomy" id="112525"/>
    <lineage>
        <taxon>Eukaryota</taxon>
        <taxon>Metazoa</taxon>
        <taxon>Spiralia</taxon>
        <taxon>Lophotrochozoa</taxon>
        <taxon>Mollusca</taxon>
        <taxon>Gastropoda</taxon>
        <taxon>Heterobranchia</taxon>
        <taxon>Euthyneura</taxon>
        <taxon>Panpulmonata</taxon>
        <taxon>Hygrophila</taxon>
        <taxon>Lymnaeoidea</taxon>
        <taxon>Planorbidae</taxon>
        <taxon>Biomphalaria</taxon>
    </lineage>
</organism>
<evidence type="ECO:0000313" key="1">
    <source>
        <dbReference type="EMBL" id="KAK0044722.1"/>
    </source>
</evidence>
<proteinExistence type="predicted"/>
<dbReference type="EMBL" id="JASAOG010000193">
    <property type="protein sequence ID" value="KAK0044722.1"/>
    <property type="molecule type" value="Genomic_DNA"/>
</dbReference>
<protein>
    <submittedName>
        <fullName evidence="1">Uncharacterized protein</fullName>
    </submittedName>
</protein>
<gene>
    <name evidence="1" type="ORF">Bpfe_025895</name>
</gene>
<sequence>MSVYISEMSVYISEMSVYISEMSVYISEMSVYISEMSVYISEMSVYISEMSVYISEMSVYMSEMSVYMSEMSVYMSEMSVYISEMSRRKIANYNVTDRVKTTWELNQRLRVDSSDFKQPSNTNSKLFYMLAKLRRRPSNREAAGNVSLPFSATSSARECWNS</sequence>
<reference evidence="1" key="2">
    <citation type="submission" date="2023-04" db="EMBL/GenBank/DDBJ databases">
        <authorList>
            <person name="Bu L."/>
            <person name="Lu L."/>
            <person name="Laidemitt M.R."/>
            <person name="Zhang S.M."/>
            <person name="Mutuku M."/>
            <person name="Mkoji G."/>
            <person name="Steinauer M."/>
            <person name="Loker E.S."/>
        </authorList>
    </citation>
    <scope>NUCLEOTIDE SEQUENCE</scope>
    <source>
        <strain evidence="1">KasaAsao</strain>
        <tissue evidence="1">Whole Snail</tissue>
    </source>
</reference>